<comment type="caution">
    <text evidence="1">The sequence shown here is derived from an EMBL/GenBank/DDBJ whole genome shotgun (WGS) entry which is preliminary data.</text>
</comment>
<dbReference type="EMBL" id="JBFRCH010000007">
    <property type="protein sequence ID" value="MEX3933338.1"/>
    <property type="molecule type" value="Genomic_DNA"/>
</dbReference>
<dbReference type="Proteomes" id="UP001558850">
    <property type="component" value="Unassembled WGS sequence"/>
</dbReference>
<evidence type="ECO:0000313" key="1">
    <source>
        <dbReference type="EMBL" id="MEX3933338.1"/>
    </source>
</evidence>
<gene>
    <name evidence="1" type="ORF">AB4Y32_16295</name>
</gene>
<name>A0ACC6U144_9BURK</name>
<evidence type="ECO:0000313" key="2">
    <source>
        <dbReference type="Proteomes" id="UP001558850"/>
    </source>
</evidence>
<sequence>MLDDDGYPTEEALKRIADWPWRDALGMLAFVRDLWRYPNFWTQEGGRLSVSTGGWSGNELLIAAMQRNIGFWKLCWHQSTRGGHYTFDLSRVRGMEGEG</sequence>
<accession>A0ACC6U144</accession>
<keyword evidence="2" id="KW-1185">Reference proteome</keyword>
<protein>
    <submittedName>
        <fullName evidence="1">Uncharacterized protein</fullName>
    </submittedName>
</protein>
<reference evidence="1" key="1">
    <citation type="submission" date="2024-07" db="EMBL/GenBank/DDBJ databases">
        <title>A survey of Mimosa microsymbionts across Brazilian biomes reveals a high diversity of Paraburkholderia nodulating endemic species, but also that Cupriavidus is common as a symbiont of widespread species.</title>
        <authorList>
            <person name="Rouws L."/>
            <person name="Barauna A."/>
            <person name="Beukes C."/>
            <person name="Rouws J.R.C."/>
            <person name="De Faria S.M."/>
            <person name="Gross E."/>
            <person name="Bueno Dos Reis Junior F."/>
            <person name="Simon M.F."/>
            <person name="Maluk M."/>
            <person name="Odee D.W."/>
            <person name="Kenicer G."/>
            <person name="Young J.P.W."/>
            <person name="Reis V.M."/>
            <person name="Zilli J."/>
            <person name="James E.K."/>
        </authorList>
    </citation>
    <scope>NUCLEOTIDE SEQUENCE</scope>
    <source>
        <strain evidence="1">EG181B</strain>
    </source>
</reference>
<organism evidence="1 2">
    <name type="scientific">Paraburkholderia phymatum</name>
    <dbReference type="NCBI Taxonomy" id="148447"/>
    <lineage>
        <taxon>Bacteria</taxon>
        <taxon>Pseudomonadati</taxon>
        <taxon>Pseudomonadota</taxon>
        <taxon>Betaproteobacteria</taxon>
        <taxon>Burkholderiales</taxon>
        <taxon>Burkholderiaceae</taxon>
        <taxon>Paraburkholderia</taxon>
    </lineage>
</organism>
<proteinExistence type="predicted"/>